<dbReference type="EMBL" id="JABSTQ010009338">
    <property type="protein sequence ID" value="KAG0430274.1"/>
    <property type="molecule type" value="Genomic_DNA"/>
</dbReference>
<organism evidence="1 2">
    <name type="scientific">Ixodes persulcatus</name>
    <name type="common">Taiga tick</name>
    <dbReference type="NCBI Taxonomy" id="34615"/>
    <lineage>
        <taxon>Eukaryota</taxon>
        <taxon>Metazoa</taxon>
        <taxon>Ecdysozoa</taxon>
        <taxon>Arthropoda</taxon>
        <taxon>Chelicerata</taxon>
        <taxon>Arachnida</taxon>
        <taxon>Acari</taxon>
        <taxon>Parasitiformes</taxon>
        <taxon>Ixodida</taxon>
        <taxon>Ixodoidea</taxon>
        <taxon>Ixodidae</taxon>
        <taxon>Ixodinae</taxon>
        <taxon>Ixodes</taxon>
    </lineage>
</organism>
<evidence type="ECO:0000313" key="2">
    <source>
        <dbReference type="Proteomes" id="UP000805193"/>
    </source>
</evidence>
<keyword evidence="2" id="KW-1185">Reference proteome</keyword>
<accession>A0AC60QBZ8</accession>
<dbReference type="Proteomes" id="UP000805193">
    <property type="component" value="Unassembled WGS sequence"/>
</dbReference>
<evidence type="ECO:0000313" key="1">
    <source>
        <dbReference type="EMBL" id="KAG0430274.1"/>
    </source>
</evidence>
<comment type="caution">
    <text evidence="1">The sequence shown here is derived from an EMBL/GenBank/DDBJ whole genome shotgun (WGS) entry which is preliminary data.</text>
</comment>
<name>A0AC60QBZ8_IXOPE</name>
<gene>
    <name evidence="1" type="ORF">HPB47_022835</name>
</gene>
<protein>
    <submittedName>
        <fullName evidence="1">Uncharacterized protein</fullName>
    </submittedName>
</protein>
<sequence length="459" mass="50627">MAHGVGVIVDVDGVVEAHRSAKLEALANGTFLLFKDKRKNTQVQVQTQRCYQSEAQVCTCGLVAQQDNSVVKIDMCHSAHSLPTVVTFDMEGRKPTVNILRQHDGRLLIIRLSSGTFIQVVLEKWGMSFLLTVPAMNTSDVAGVCTLTEGGRRDLDTILDGYSQSLFLEESRDHLDPTGTDIQNRLPSTLSNEKARYSGLEKHRGQRTPRGDIPAGLVWIKDTGYDMHSGSLSWPTSSGLTEAHVRQLCEDTMSNVTTSDMCSDYIDRHRKELSQICVAGTTPEAIATDGLCDTRSSSCDVATVYGKHFLNLPTLVCEASRVEMNGSGVWIAVQRNVTVPARFMESTSVDCRLPDRSFLSESGVAGHTTWEIKVSNDKVHFSNSVRITVFDSSCELCSVADDRPNCTIQERRCLIDGECFVEAETHPSDFCLACVVGRSTQHWSPNPGKARSLAYYLRH</sequence>
<proteinExistence type="predicted"/>
<reference evidence="1 2" key="1">
    <citation type="journal article" date="2020" name="Cell">
        <title>Large-Scale Comparative Analyses of Tick Genomes Elucidate Their Genetic Diversity and Vector Capacities.</title>
        <authorList>
            <consortium name="Tick Genome and Microbiome Consortium (TIGMIC)"/>
            <person name="Jia N."/>
            <person name="Wang J."/>
            <person name="Shi W."/>
            <person name="Du L."/>
            <person name="Sun Y."/>
            <person name="Zhan W."/>
            <person name="Jiang J.F."/>
            <person name="Wang Q."/>
            <person name="Zhang B."/>
            <person name="Ji P."/>
            <person name="Bell-Sakyi L."/>
            <person name="Cui X.M."/>
            <person name="Yuan T.T."/>
            <person name="Jiang B.G."/>
            <person name="Yang W.F."/>
            <person name="Lam T.T."/>
            <person name="Chang Q.C."/>
            <person name="Ding S.J."/>
            <person name="Wang X.J."/>
            <person name="Zhu J.G."/>
            <person name="Ruan X.D."/>
            <person name="Zhao L."/>
            <person name="Wei J.T."/>
            <person name="Ye R.Z."/>
            <person name="Que T.C."/>
            <person name="Du C.H."/>
            <person name="Zhou Y.H."/>
            <person name="Cheng J.X."/>
            <person name="Dai P.F."/>
            <person name="Guo W.B."/>
            <person name="Han X.H."/>
            <person name="Huang E.J."/>
            <person name="Li L.F."/>
            <person name="Wei W."/>
            <person name="Gao Y.C."/>
            <person name="Liu J.Z."/>
            <person name="Shao H.Z."/>
            <person name="Wang X."/>
            <person name="Wang C.C."/>
            <person name="Yang T.C."/>
            <person name="Huo Q.B."/>
            <person name="Li W."/>
            <person name="Chen H.Y."/>
            <person name="Chen S.E."/>
            <person name="Zhou L.G."/>
            <person name="Ni X.B."/>
            <person name="Tian J.H."/>
            <person name="Sheng Y."/>
            <person name="Liu T."/>
            <person name="Pan Y.S."/>
            <person name="Xia L.Y."/>
            <person name="Li J."/>
            <person name="Zhao F."/>
            <person name="Cao W.C."/>
        </authorList>
    </citation>
    <scope>NUCLEOTIDE SEQUENCE [LARGE SCALE GENOMIC DNA]</scope>
    <source>
        <strain evidence="1">Iper-2018</strain>
    </source>
</reference>